<evidence type="ECO:0000313" key="3">
    <source>
        <dbReference type="Proteomes" id="UP000183203"/>
    </source>
</evidence>
<dbReference type="EMBL" id="FMYG01000003">
    <property type="protein sequence ID" value="SDC04447.1"/>
    <property type="molecule type" value="Genomic_DNA"/>
</dbReference>
<feature type="compositionally biased region" description="Basic residues" evidence="1">
    <location>
        <begin position="567"/>
        <end position="577"/>
    </location>
</feature>
<organism evidence="2 3">
    <name type="scientific">Microbacterium enclense</name>
    <dbReference type="NCBI Taxonomy" id="993073"/>
    <lineage>
        <taxon>Bacteria</taxon>
        <taxon>Bacillati</taxon>
        <taxon>Actinomycetota</taxon>
        <taxon>Actinomycetes</taxon>
        <taxon>Micrococcales</taxon>
        <taxon>Microbacteriaceae</taxon>
        <taxon>Microbacterium</taxon>
    </lineage>
</organism>
<dbReference type="OrthoDB" id="3837969at2"/>
<feature type="region of interest" description="Disordered" evidence="1">
    <location>
        <begin position="508"/>
        <end position="535"/>
    </location>
</feature>
<name>A0A1G6ID25_9MICO</name>
<evidence type="ECO:0000313" key="2">
    <source>
        <dbReference type="EMBL" id="SDC04447.1"/>
    </source>
</evidence>
<protein>
    <submittedName>
        <fullName evidence="2">Uncharacterized protein</fullName>
    </submittedName>
</protein>
<sequence length="603" mass="68504">MKWDLPKDPADLAERFDAEMKKLVGVGWDDWDNALAVTGPLPMGMFNAVVALIDRSGVVPELEAWALETRKNKAGRKALISFRAVLVVELLCALWTKGAQYQEICNTLAYRMSPEQFEVLGINWERVKKTRWYHRHWRAKQRLLSAIDPYYGTSKKQKLTLTAAMDALNAKDEERERRLLWVMQSLVSASVSLLPKRYRDAYSGDVALDSTRIKILGPVHSAAFTEARKGTPLDHPKVIAASRTLRRGGKLTNVDFTAGTYDRGHHERPGKGAPEPAHELDFISMMDTRGYVDYPAFARIITGISIHRPSEITKGPLRAMRQHSALFTQRGIACGDRAFNNSESQNFQQPLRIDYWEMCFDYKENQFGRQGVVAGKDIVVIDGVPYVDRLPRLLVNATSQYKNGELNPDTGRLWTWPEIEKVLEDRKVYQMKRHGSLFAEQRNGHQRFVYPDPKTYRAFDPATNKPIDSPKEKNKLRGSVLIPPDAEVVKHLQRYPWGTPEWEKAYGQRNQVESSNSGIKRSRFTDLEDPQKRPGRGVAYQGVASALMVVAHNLRMLVNALVSEHKPKAKTPRSPRRKYSEPVWRVGADKPAKAKAPPQKRAA</sequence>
<feature type="compositionally biased region" description="Low complexity" evidence="1">
    <location>
        <begin position="594"/>
        <end position="603"/>
    </location>
</feature>
<dbReference type="RefSeq" id="WP_058231722.1">
    <property type="nucleotide sequence ID" value="NZ_FMYG01000003.1"/>
</dbReference>
<feature type="compositionally biased region" description="Polar residues" evidence="1">
    <location>
        <begin position="508"/>
        <end position="519"/>
    </location>
</feature>
<gene>
    <name evidence="2" type="ORF">SAMN05216418_1478</name>
</gene>
<dbReference type="AlphaFoldDB" id="A0A1G6ID25"/>
<reference evidence="2 3" key="1">
    <citation type="submission" date="2016-09" db="EMBL/GenBank/DDBJ databases">
        <authorList>
            <person name="Capua I."/>
            <person name="De Benedictis P."/>
            <person name="Joannis T."/>
            <person name="Lombin L.H."/>
            <person name="Cattoli G."/>
        </authorList>
    </citation>
    <scope>NUCLEOTIDE SEQUENCE [LARGE SCALE GENOMIC DNA]</scope>
    <source>
        <strain evidence="2 3">NIO-1002</strain>
    </source>
</reference>
<feature type="compositionally biased region" description="Basic and acidic residues" evidence="1">
    <location>
        <begin position="523"/>
        <end position="532"/>
    </location>
</feature>
<feature type="region of interest" description="Disordered" evidence="1">
    <location>
        <begin position="565"/>
        <end position="603"/>
    </location>
</feature>
<dbReference type="Proteomes" id="UP000183203">
    <property type="component" value="Unassembled WGS sequence"/>
</dbReference>
<proteinExistence type="predicted"/>
<evidence type="ECO:0000256" key="1">
    <source>
        <dbReference type="SAM" id="MobiDB-lite"/>
    </source>
</evidence>
<accession>A0A1G6ID25</accession>